<keyword evidence="2" id="KW-0486">Methionine biosynthesis</keyword>
<dbReference type="GO" id="GO:0005737">
    <property type="term" value="C:cytoplasm"/>
    <property type="evidence" value="ECO:0007669"/>
    <property type="project" value="UniProtKB-SubCell"/>
</dbReference>
<feature type="binding site" evidence="2">
    <location>
        <position position="356"/>
    </location>
    <ligand>
        <name>substrate</name>
    </ligand>
</feature>
<keyword evidence="2" id="KW-0963">Cytoplasm</keyword>
<dbReference type="SUPFAM" id="SSF53474">
    <property type="entry name" value="alpha/beta-Hydrolases"/>
    <property type="match status" value="1"/>
</dbReference>
<gene>
    <name evidence="5" type="primary">metX</name>
    <name evidence="2" type="synonym">metXA</name>
    <name evidence="5" type="ORF">ENK44_08865</name>
</gene>
<feature type="binding site" evidence="2">
    <location>
        <position position="231"/>
    </location>
    <ligand>
        <name>substrate</name>
    </ligand>
</feature>
<dbReference type="GO" id="GO:0004414">
    <property type="term" value="F:homoserine O-acetyltransferase activity"/>
    <property type="evidence" value="ECO:0007669"/>
    <property type="project" value="UniProtKB-UniRule"/>
</dbReference>
<dbReference type="EC" id="2.3.1.31" evidence="2"/>
<keyword evidence="2 5" id="KW-0012">Acyltransferase</keyword>
<comment type="function">
    <text evidence="2">Transfers an acetyl group from acetyl-CoA to L-homoserine, forming acetyl-L-homoserine.</text>
</comment>
<evidence type="ECO:0000256" key="3">
    <source>
        <dbReference type="PIRSR" id="PIRSR000443-1"/>
    </source>
</evidence>
<dbReference type="AlphaFoldDB" id="A0A7V4U0R9"/>
<dbReference type="HAMAP" id="MF_00296">
    <property type="entry name" value="MetX_acyltransf"/>
    <property type="match status" value="1"/>
</dbReference>
<proteinExistence type="inferred from homology"/>
<keyword evidence="2" id="KW-0028">Amino-acid biosynthesis</keyword>
<dbReference type="NCBIfam" id="TIGR01392">
    <property type="entry name" value="homoserO_Ac_trn"/>
    <property type="match status" value="1"/>
</dbReference>
<dbReference type="Pfam" id="PF00561">
    <property type="entry name" value="Abhydrolase_1"/>
    <property type="match status" value="1"/>
</dbReference>
<dbReference type="PANTHER" id="PTHR32268">
    <property type="entry name" value="HOMOSERINE O-ACETYLTRANSFERASE"/>
    <property type="match status" value="1"/>
</dbReference>
<dbReference type="PANTHER" id="PTHR32268:SF11">
    <property type="entry name" value="HOMOSERINE O-ACETYLTRANSFERASE"/>
    <property type="match status" value="1"/>
</dbReference>
<evidence type="ECO:0000256" key="2">
    <source>
        <dbReference type="HAMAP-Rule" id="MF_00296"/>
    </source>
</evidence>
<dbReference type="UniPathway" id="UPA00051">
    <property type="reaction ID" value="UER00074"/>
</dbReference>
<reference evidence="5" key="1">
    <citation type="journal article" date="2020" name="mSystems">
        <title>Genome- and Community-Level Interaction Insights into Carbon Utilization and Element Cycling Functions of Hydrothermarchaeota in Hydrothermal Sediment.</title>
        <authorList>
            <person name="Zhou Z."/>
            <person name="Liu Y."/>
            <person name="Xu W."/>
            <person name="Pan J."/>
            <person name="Luo Z.H."/>
            <person name="Li M."/>
        </authorList>
    </citation>
    <scope>NUCLEOTIDE SEQUENCE [LARGE SCALE GENOMIC DNA]</scope>
    <source>
        <strain evidence="5">HyVt-577</strain>
    </source>
</reference>
<dbReference type="EMBL" id="DRQG01000084">
    <property type="protein sequence ID" value="HGY55799.1"/>
    <property type="molecule type" value="Genomic_DNA"/>
</dbReference>
<name>A0A7V4U0R9_CALAY</name>
<dbReference type="GO" id="GO:0009086">
    <property type="term" value="P:methionine biosynthetic process"/>
    <property type="evidence" value="ECO:0007669"/>
    <property type="project" value="UniProtKB-UniRule"/>
</dbReference>
<comment type="pathway">
    <text evidence="2">Amino-acid biosynthesis; L-methionine biosynthesis via de novo pathway; O-acetyl-L-homoserine from L-homoserine: step 1/1.</text>
</comment>
<dbReference type="InterPro" id="IPR008220">
    <property type="entry name" value="HAT_MetX-like"/>
</dbReference>
<evidence type="ECO:0000313" key="5">
    <source>
        <dbReference type="EMBL" id="HGY55799.1"/>
    </source>
</evidence>
<comment type="subcellular location">
    <subcellularLocation>
        <location evidence="2">Cytoplasm</location>
    </subcellularLocation>
</comment>
<feature type="active site" description="Nucleophile" evidence="2 3">
    <location>
        <position position="164"/>
    </location>
</feature>
<feature type="domain" description="AB hydrolase-1" evidence="4">
    <location>
        <begin position="80"/>
        <end position="359"/>
    </location>
</feature>
<accession>A0A7V4U0R9</accession>
<dbReference type="InterPro" id="IPR029058">
    <property type="entry name" value="AB_hydrolase_fold"/>
</dbReference>
<comment type="similarity">
    <text evidence="2">Belongs to the AB hydrolase superfamily. MetX family.</text>
</comment>
<evidence type="ECO:0000259" key="4">
    <source>
        <dbReference type="Pfam" id="PF00561"/>
    </source>
</evidence>
<comment type="caution">
    <text evidence="5">The sequence shown here is derived from an EMBL/GenBank/DDBJ whole genome shotgun (WGS) entry which is preliminary data.</text>
</comment>
<sequence>MKTRTKILQICDETNPLNLECGQTLSPVNIAYETYGRLNSDGSNAILVCHALSGDAHAAGKGVYDREIIRRIPFYRAMRPGQPGWWDGMIGPGKAFDTDRYFVVCSNVIGSCYGSTGPASINPRTGKPWQADFPQITVRDMVRAQYLLLKKLGVHQLVTVSGGSLGGMQTLEWALMYPELVQSIIPVATSARHSAWAVGFNHLARHAVRNDPDWRNGFYRKQPAAGLALARQIGMISYRTDISFGHRFGRQRQKNGRHYFDGNNLFEVENYLNHQGRKLVSRFDANSFLILTRAIDLHDVGKDRGGYEQALQSIRTRALCIGIDSDILYPAREQQEIARFIPNSRYAEINSNNGHDAFLIEFEQMEKIIKPFLKQIG</sequence>
<keyword evidence="1 2" id="KW-0808">Transferase</keyword>
<comment type="caution">
    <text evidence="2">Lacks conserved residue(s) required for the propagation of feature annotation.</text>
</comment>
<feature type="active site" evidence="2 3">
    <location>
        <position position="326"/>
    </location>
</feature>
<organism evidence="5">
    <name type="scientific">Caldithrix abyssi</name>
    <dbReference type="NCBI Taxonomy" id="187145"/>
    <lineage>
        <taxon>Bacteria</taxon>
        <taxon>Pseudomonadati</taxon>
        <taxon>Calditrichota</taxon>
        <taxon>Calditrichia</taxon>
        <taxon>Calditrichales</taxon>
        <taxon>Calditrichaceae</taxon>
        <taxon>Caldithrix</taxon>
    </lineage>
</organism>
<dbReference type="GO" id="GO:0009092">
    <property type="term" value="P:homoserine metabolic process"/>
    <property type="evidence" value="ECO:0007669"/>
    <property type="project" value="TreeGrafter"/>
</dbReference>
<comment type="subunit">
    <text evidence="2">Homodimer.</text>
</comment>
<dbReference type="Proteomes" id="UP000885779">
    <property type="component" value="Unassembled WGS sequence"/>
</dbReference>
<evidence type="ECO:0000256" key="1">
    <source>
        <dbReference type="ARBA" id="ARBA00022679"/>
    </source>
</evidence>
<dbReference type="InterPro" id="IPR000073">
    <property type="entry name" value="AB_hydrolase_1"/>
</dbReference>
<comment type="catalytic activity">
    <reaction evidence="2">
        <text>L-homoserine + acetyl-CoA = O-acetyl-L-homoserine + CoA</text>
        <dbReference type="Rhea" id="RHEA:13701"/>
        <dbReference type="ChEBI" id="CHEBI:57287"/>
        <dbReference type="ChEBI" id="CHEBI:57288"/>
        <dbReference type="ChEBI" id="CHEBI:57476"/>
        <dbReference type="ChEBI" id="CHEBI:57716"/>
        <dbReference type="EC" id="2.3.1.31"/>
    </reaction>
</comment>
<feature type="active site" evidence="2 3">
    <location>
        <position position="355"/>
    </location>
</feature>
<dbReference type="NCBIfam" id="NF001209">
    <property type="entry name" value="PRK00175.1"/>
    <property type="match status" value="1"/>
</dbReference>
<dbReference type="Gene3D" id="3.40.50.1820">
    <property type="entry name" value="alpha/beta hydrolase"/>
    <property type="match status" value="1"/>
</dbReference>
<dbReference type="PIRSF" id="PIRSF000443">
    <property type="entry name" value="Homoser_Ac_trans"/>
    <property type="match status" value="1"/>
</dbReference>
<protein>
    <recommendedName>
        <fullName evidence="2">Homoserine O-acetyltransferase</fullName>
        <shortName evidence="2">HAT</shortName>
        <ecNumber evidence="2">2.3.1.31</ecNumber>
    </recommendedName>
    <alternativeName>
        <fullName evidence="2">Homoserine transacetylase</fullName>
        <shortName evidence="2">HTA</shortName>
    </alternativeName>
</protein>